<keyword evidence="6 7" id="KW-0472">Membrane</keyword>
<keyword evidence="4 7" id="KW-0812">Transmembrane</keyword>
<evidence type="ECO:0000313" key="8">
    <source>
        <dbReference type="EMBL" id="OQR97309.1"/>
    </source>
</evidence>
<dbReference type="Gene3D" id="1.20.1250.20">
    <property type="entry name" value="MFS general substrate transporter like domains"/>
    <property type="match status" value="1"/>
</dbReference>
<dbReference type="InterPro" id="IPR039309">
    <property type="entry name" value="BT1"/>
</dbReference>
<gene>
    <name evidence="8" type="ORF">THRCLA_07019</name>
</gene>
<dbReference type="GO" id="GO:0016020">
    <property type="term" value="C:membrane"/>
    <property type="evidence" value="ECO:0007669"/>
    <property type="project" value="UniProtKB-SubCell"/>
</dbReference>
<dbReference type="SUPFAM" id="SSF103473">
    <property type="entry name" value="MFS general substrate transporter"/>
    <property type="match status" value="1"/>
</dbReference>
<evidence type="ECO:0000313" key="9">
    <source>
        <dbReference type="Proteomes" id="UP000243217"/>
    </source>
</evidence>
<sequence length="235" mass="26329">MKFVNTATEKSGKIWLLDEKQFEDFVIMDNRDKNSSSMGDMLTQNLDYDPFMLTEKESDSADLGALRSGEVLHFLSMEAIALLAQYSSVGVLFNTLPALAYPVFQNYLRMQGYQVSSYTALINLGWSFKIFFGILSDCFPIFGLQRRPYIVLGWLICATCCAIMAFTPFSKPYYGKKSLTGLPVTNISQEDQDKYINFDAPNSSALFVVLSMIASFGYVMTVTSCDALSVQYAQT</sequence>
<evidence type="ECO:0000256" key="3">
    <source>
        <dbReference type="ARBA" id="ARBA00022448"/>
    </source>
</evidence>
<dbReference type="InterPro" id="IPR036259">
    <property type="entry name" value="MFS_trans_sf"/>
</dbReference>
<comment type="similarity">
    <text evidence="2">Belongs to the major facilitator superfamily. Folate-biopterin transporter (TC 2.A.71) family.</text>
</comment>
<dbReference type="AlphaFoldDB" id="A0A1V9ZH40"/>
<evidence type="ECO:0000256" key="4">
    <source>
        <dbReference type="ARBA" id="ARBA00022692"/>
    </source>
</evidence>
<dbReference type="STRING" id="74557.A0A1V9ZH40"/>
<keyword evidence="5 7" id="KW-1133">Transmembrane helix</keyword>
<comment type="subcellular location">
    <subcellularLocation>
        <location evidence="1">Membrane</location>
        <topology evidence="1">Multi-pass membrane protein</topology>
    </subcellularLocation>
</comment>
<dbReference type="PANTHER" id="PTHR31585:SF5">
    <property type="entry name" value="RNA-BINDING S4 DOMAIN-CONTAINING PROTEIN"/>
    <property type="match status" value="1"/>
</dbReference>
<protein>
    <submittedName>
        <fullName evidence="8">Folate-Biopterin Transporter (FBT) Family</fullName>
    </submittedName>
</protein>
<proteinExistence type="inferred from homology"/>
<evidence type="ECO:0000256" key="6">
    <source>
        <dbReference type="ARBA" id="ARBA00023136"/>
    </source>
</evidence>
<dbReference type="EMBL" id="JNBS01001920">
    <property type="protein sequence ID" value="OQR97309.1"/>
    <property type="molecule type" value="Genomic_DNA"/>
</dbReference>
<feature type="transmembrane region" description="Helical" evidence="7">
    <location>
        <begin position="205"/>
        <end position="228"/>
    </location>
</feature>
<dbReference type="Pfam" id="PF03092">
    <property type="entry name" value="BT1"/>
    <property type="match status" value="1"/>
</dbReference>
<feature type="transmembrane region" description="Helical" evidence="7">
    <location>
        <begin position="80"/>
        <end position="104"/>
    </location>
</feature>
<comment type="caution">
    <text evidence="8">The sequence shown here is derived from an EMBL/GenBank/DDBJ whole genome shotgun (WGS) entry which is preliminary data.</text>
</comment>
<evidence type="ECO:0000256" key="7">
    <source>
        <dbReference type="SAM" id="Phobius"/>
    </source>
</evidence>
<keyword evidence="9" id="KW-1185">Reference proteome</keyword>
<organism evidence="8 9">
    <name type="scientific">Thraustotheca clavata</name>
    <dbReference type="NCBI Taxonomy" id="74557"/>
    <lineage>
        <taxon>Eukaryota</taxon>
        <taxon>Sar</taxon>
        <taxon>Stramenopiles</taxon>
        <taxon>Oomycota</taxon>
        <taxon>Saprolegniomycetes</taxon>
        <taxon>Saprolegniales</taxon>
        <taxon>Achlyaceae</taxon>
        <taxon>Thraustotheca</taxon>
    </lineage>
</organism>
<accession>A0A1V9ZH40</accession>
<dbReference type="Proteomes" id="UP000243217">
    <property type="component" value="Unassembled WGS sequence"/>
</dbReference>
<feature type="transmembrane region" description="Helical" evidence="7">
    <location>
        <begin position="124"/>
        <end position="142"/>
    </location>
</feature>
<feature type="transmembrane region" description="Helical" evidence="7">
    <location>
        <begin position="149"/>
        <end position="169"/>
    </location>
</feature>
<reference evidence="8 9" key="1">
    <citation type="journal article" date="2014" name="Genome Biol. Evol.">
        <title>The secreted proteins of Achlya hypogyna and Thraustotheca clavata identify the ancestral oomycete secretome and reveal gene acquisitions by horizontal gene transfer.</title>
        <authorList>
            <person name="Misner I."/>
            <person name="Blouin N."/>
            <person name="Leonard G."/>
            <person name="Richards T.A."/>
            <person name="Lane C.E."/>
        </authorList>
    </citation>
    <scope>NUCLEOTIDE SEQUENCE [LARGE SCALE GENOMIC DNA]</scope>
    <source>
        <strain evidence="8 9">ATCC 34112</strain>
    </source>
</reference>
<evidence type="ECO:0000256" key="2">
    <source>
        <dbReference type="ARBA" id="ARBA00007015"/>
    </source>
</evidence>
<keyword evidence="3" id="KW-0813">Transport</keyword>
<dbReference type="OrthoDB" id="754047at2759"/>
<name>A0A1V9ZH40_9STRA</name>
<evidence type="ECO:0000256" key="1">
    <source>
        <dbReference type="ARBA" id="ARBA00004141"/>
    </source>
</evidence>
<dbReference type="PANTHER" id="PTHR31585">
    <property type="entry name" value="FOLATE-BIOPTERIN TRANSPORTER 1, CHLOROPLASTIC"/>
    <property type="match status" value="1"/>
</dbReference>
<evidence type="ECO:0000256" key="5">
    <source>
        <dbReference type="ARBA" id="ARBA00022989"/>
    </source>
</evidence>